<feature type="binding site" evidence="3">
    <location>
        <position position="284"/>
    </location>
    <ligand>
        <name>CTP</name>
        <dbReference type="ChEBI" id="CHEBI:37563"/>
    </ligand>
</feature>
<dbReference type="Gene3D" id="3.40.50.10300">
    <property type="entry name" value="CoaB-like"/>
    <property type="match status" value="1"/>
</dbReference>
<comment type="caution">
    <text evidence="7">The sequence shown here is derived from an EMBL/GenBank/DDBJ whole genome shotgun (WGS) entry which is preliminary data.</text>
</comment>
<dbReference type="InterPro" id="IPR005252">
    <property type="entry name" value="CoaBC"/>
</dbReference>
<keyword evidence="3" id="KW-0460">Magnesium</keyword>
<comment type="catalytic activity">
    <reaction evidence="3 4">
        <text>(R)-4'-phosphopantothenate + L-cysteine + CTP = N-[(R)-4-phosphopantothenoyl]-L-cysteine + CMP + diphosphate + H(+)</text>
        <dbReference type="Rhea" id="RHEA:19397"/>
        <dbReference type="ChEBI" id="CHEBI:10986"/>
        <dbReference type="ChEBI" id="CHEBI:15378"/>
        <dbReference type="ChEBI" id="CHEBI:33019"/>
        <dbReference type="ChEBI" id="CHEBI:35235"/>
        <dbReference type="ChEBI" id="CHEBI:37563"/>
        <dbReference type="ChEBI" id="CHEBI:59458"/>
        <dbReference type="ChEBI" id="CHEBI:60377"/>
        <dbReference type="EC" id="6.3.2.5"/>
    </reaction>
</comment>
<name>F5RC81_METUF</name>
<comment type="similarity">
    <text evidence="3 4">In the N-terminal section; belongs to the HFCD (homo-oligomeric flavin containing Cys decarboxylase) superfamily.</text>
</comment>
<dbReference type="Pfam" id="PF04127">
    <property type="entry name" value="DFP"/>
    <property type="match status" value="1"/>
</dbReference>
<gene>
    <name evidence="3" type="primary">coaBC</name>
    <name evidence="7" type="ORF">METUNv1_01879</name>
</gene>
<dbReference type="GO" id="GO:0046872">
    <property type="term" value="F:metal ion binding"/>
    <property type="evidence" value="ECO:0007669"/>
    <property type="project" value="UniProtKB-KW"/>
</dbReference>
<dbReference type="GO" id="GO:0010181">
    <property type="term" value="F:FMN binding"/>
    <property type="evidence" value="ECO:0007669"/>
    <property type="project" value="UniProtKB-UniRule"/>
</dbReference>
<dbReference type="InterPro" id="IPR003382">
    <property type="entry name" value="Flavoprotein"/>
</dbReference>
<dbReference type="InterPro" id="IPR035929">
    <property type="entry name" value="CoaB-like_sf"/>
</dbReference>
<comment type="pathway">
    <text evidence="3 4">Cofactor biosynthesis; coenzyme A biosynthesis; CoA from (R)-pantothenate: step 3/5.</text>
</comment>
<keyword evidence="3" id="KW-0511">Multifunctional enzyme</keyword>
<feature type="domain" description="Flavoprotein" evidence="5">
    <location>
        <begin position="11"/>
        <end position="183"/>
    </location>
</feature>
<feature type="binding site" evidence="3">
    <location>
        <position position="346"/>
    </location>
    <ligand>
        <name>CTP</name>
        <dbReference type="ChEBI" id="CHEBI:37563"/>
    </ligand>
</feature>
<dbReference type="GO" id="GO:0015941">
    <property type="term" value="P:pantothenate catabolic process"/>
    <property type="evidence" value="ECO:0007669"/>
    <property type="project" value="InterPro"/>
</dbReference>
<proteinExistence type="inferred from homology"/>
<dbReference type="EC" id="4.1.1.36" evidence="3"/>
<dbReference type="HAMAP" id="MF_02225">
    <property type="entry name" value="CoaBC"/>
    <property type="match status" value="1"/>
</dbReference>
<comment type="catalytic activity">
    <reaction evidence="3 4">
        <text>N-[(R)-4-phosphopantothenoyl]-L-cysteine + H(+) = (R)-4'-phosphopantetheine + CO2</text>
        <dbReference type="Rhea" id="RHEA:16793"/>
        <dbReference type="ChEBI" id="CHEBI:15378"/>
        <dbReference type="ChEBI" id="CHEBI:16526"/>
        <dbReference type="ChEBI" id="CHEBI:59458"/>
        <dbReference type="ChEBI" id="CHEBI:61723"/>
        <dbReference type="EC" id="4.1.1.36"/>
    </reaction>
</comment>
<dbReference type="UniPathway" id="UPA00241">
    <property type="reaction ID" value="UER00353"/>
</dbReference>
<dbReference type="GO" id="GO:0004633">
    <property type="term" value="F:phosphopantothenoylcysteine decarboxylase activity"/>
    <property type="evidence" value="ECO:0007669"/>
    <property type="project" value="UniProtKB-UniRule"/>
</dbReference>
<keyword evidence="8" id="KW-1185">Reference proteome</keyword>
<feature type="domain" description="DNA/pantothenate metabolism flavoprotein C-terminal" evidence="6">
    <location>
        <begin position="192"/>
        <end position="396"/>
    </location>
</feature>
<dbReference type="SUPFAM" id="SSF102645">
    <property type="entry name" value="CoaB-like"/>
    <property type="match status" value="1"/>
</dbReference>
<keyword evidence="2 3" id="KW-0456">Lyase</keyword>
<feature type="region of interest" description="Phosphopantothenate--cysteine ligase" evidence="3">
    <location>
        <begin position="196"/>
        <end position="401"/>
    </location>
</feature>
<keyword evidence="3 4" id="KW-0436">Ligase</keyword>
<dbReference type="RefSeq" id="WP_008061061.1">
    <property type="nucleotide sequence ID" value="NZ_AFHG01000045.1"/>
</dbReference>
<dbReference type="Pfam" id="PF02441">
    <property type="entry name" value="Flavoprotein"/>
    <property type="match status" value="1"/>
</dbReference>
<feature type="region of interest" description="Phosphopantothenoylcysteine decarboxylase" evidence="3">
    <location>
        <begin position="1"/>
        <end position="195"/>
    </location>
</feature>
<evidence type="ECO:0000259" key="5">
    <source>
        <dbReference type="Pfam" id="PF02441"/>
    </source>
</evidence>
<dbReference type="Proteomes" id="UP000005019">
    <property type="component" value="Unassembled WGS sequence"/>
</dbReference>
<dbReference type="PANTHER" id="PTHR14359">
    <property type="entry name" value="HOMO-OLIGOMERIC FLAVIN CONTAINING CYS DECARBOXYLASE FAMILY"/>
    <property type="match status" value="1"/>
</dbReference>
<dbReference type="GO" id="GO:0015937">
    <property type="term" value="P:coenzyme A biosynthetic process"/>
    <property type="evidence" value="ECO:0007669"/>
    <property type="project" value="UniProtKB-UniRule"/>
</dbReference>
<evidence type="ECO:0000256" key="3">
    <source>
        <dbReference type="HAMAP-Rule" id="MF_02225"/>
    </source>
</evidence>
<comment type="cofactor">
    <cofactor evidence="3">
        <name>Mg(2+)</name>
        <dbReference type="ChEBI" id="CHEBI:18420"/>
    </cofactor>
</comment>
<dbReference type="GO" id="GO:0071513">
    <property type="term" value="C:phosphopantothenoylcysteine decarboxylase complex"/>
    <property type="evidence" value="ECO:0007669"/>
    <property type="project" value="TreeGrafter"/>
</dbReference>
<feature type="binding site" evidence="3">
    <location>
        <position position="328"/>
    </location>
    <ligand>
        <name>CTP</name>
        <dbReference type="ChEBI" id="CHEBI:37563"/>
    </ligand>
</feature>
<dbReference type="STRING" id="1000565.METUNv1_01879"/>
<evidence type="ECO:0000313" key="8">
    <source>
        <dbReference type="Proteomes" id="UP000005019"/>
    </source>
</evidence>
<feature type="binding site" evidence="3">
    <location>
        <position position="342"/>
    </location>
    <ligand>
        <name>CTP</name>
        <dbReference type="ChEBI" id="CHEBI:37563"/>
    </ligand>
</feature>
<comment type="caution">
    <text evidence="3">Lacks conserved residue(s) required for the propagation of feature annotation.</text>
</comment>
<reference evidence="7 8" key="1">
    <citation type="journal article" date="2011" name="J. Bacteriol.">
        <title>Genome sequence of Methyloversatilis universalis FAM5T, a methylotrophic representative of the order Rhodocyclales.</title>
        <authorList>
            <person name="Kittichotirat W."/>
            <person name="Good N.M."/>
            <person name="Hall R."/>
            <person name="Bringel F."/>
            <person name="Lajus A."/>
            <person name="Medigue C."/>
            <person name="Smalley N.E."/>
            <person name="Beck D."/>
            <person name="Bumgarner R."/>
            <person name="Vuilleumier S."/>
            <person name="Kalyuzhnaya M.G."/>
        </authorList>
    </citation>
    <scope>NUCLEOTIDE SEQUENCE [LARGE SCALE GENOMIC DNA]</scope>
    <source>
        <strain evidence="8">ATCC BAA-1314 / JCM 13912 / FAM5</strain>
    </source>
</reference>
<organism evidence="7 8">
    <name type="scientific">Methyloversatilis universalis (strain ATCC BAA-1314 / DSM 25237 / JCM 13912 / CCUG 52030 / FAM5)</name>
    <dbReference type="NCBI Taxonomy" id="1000565"/>
    <lineage>
        <taxon>Bacteria</taxon>
        <taxon>Pseudomonadati</taxon>
        <taxon>Pseudomonadota</taxon>
        <taxon>Betaproteobacteria</taxon>
        <taxon>Nitrosomonadales</taxon>
        <taxon>Sterolibacteriaceae</taxon>
        <taxon>Methyloversatilis</taxon>
    </lineage>
</organism>
<dbReference type="eggNOG" id="COG0452">
    <property type="taxonomic scope" value="Bacteria"/>
</dbReference>
<evidence type="ECO:0000256" key="4">
    <source>
        <dbReference type="RuleBase" id="RU364078"/>
    </source>
</evidence>
<dbReference type="GO" id="GO:0004632">
    <property type="term" value="F:phosphopantothenate--cysteine ligase activity"/>
    <property type="evidence" value="ECO:0007669"/>
    <property type="project" value="UniProtKB-UniRule"/>
</dbReference>
<dbReference type="EMBL" id="AFHG01000045">
    <property type="protein sequence ID" value="EGK71854.1"/>
    <property type="molecule type" value="Genomic_DNA"/>
</dbReference>
<dbReference type="InterPro" id="IPR007085">
    <property type="entry name" value="DNA/pantothenate-metab_flavo_C"/>
</dbReference>
<evidence type="ECO:0000313" key="7">
    <source>
        <dbReference type="EMBL" id="EGK71854.1"/>
    </source>
</evidence>
<comment type="function">
    <text evidence="3">Catalyzes two sequential steps in the biosynthesis of coenzyme A. In the first step cysteine is conjugated to 4'-phosphopantothenate to form 4-phosphopantothenoylcysteine. In the second step the latter compound is decarboxylated to form 4'-phosphopantotheine.</text>
</comment>
<dbReference type="AlphaFoldDB" id="F5RC81"/>
<dbReference type="PANTHER" id="PTHR14359:SF6">
    <property type="entry name" value="PHOSPHOPANTOTHENOYLCYSTEINE DECARBOXYLASE"/>
    <property type="match status" value="1"/>
</dbReference>
<keyword evidence="3" id="KW-0479">Metal-binding</keyword>
<comment type="similarity">
    <text evidence="3 4">In the C-terminal section; belongs to the PPC synthetase family.</text>
</comment>
<protein>
    <recommendedName>
        <fullName evidence="3">Coenzyme A biosynthesis bifunctional protein CoaBC</fullName>
    </recommendedName>
    <alternativeName>
        <fullName evidence="3">DNA/pantothenate metabolism flavoprotein</fullName>
    </alternativeName>
    <alternativeName>
        <fullName evidence="3">Phosphopantothenoylcysteine synthetase/decarboxylase</fullName>
        <shortName evidence="3">PPCS-PPCDC</shortName>
    </alternativeName>
    <domain>
        <recommendedName>
            <fullName evidence="3">Phosphopantothenoylcysteine decarboxylase</fullName>
            <shortName evidence="3">PPC decarboxylase</shortName>
            <shortName evidence="3">PPC-DC</shortName>
            <ecNumber evidence="3">4.1.1.36</ecNumber>
        </recommendedName>
        <alternativeName>
            <fullName evidence="3">CoaC</fullName>
        </alternativeName>
    </domain>
    <domain>
        <recommendedName>
            <fullName evidence="3">Phosphopantothenate--cysteine ligase</fullName>
            <ecNumber evidence="3">6.3.2.5</ecNumber>
        </recommendedName>
        <alternativeName>
            <fullName evidence="3">CoaB</fullName>
        </alternativeName>
        <alternativeName>
            <fullName evidence="3">Phosphopantothenoylcysteine synthetase</fullName>
            <shortName evidence="3">PPC synthetase</shortName>
            <shortName evidence="3">PPC-S</shortName>
        </alternativeName>
    </domain>
</protein>
<comment type="cofactor">
    <cofactor evidence="3">
        <name>FMN</name>
        <dbReference type="ChEBI" id="CHEBI:58210"/>
    </cofactor>
    <text evidence="3">Binds 1 FMN per subunit.</text>
</comment>
<accession>F5RC81</accession>
<evidence type="ECO:0000256" key="2">
    <source>
        <dbReference type="ARBA" id="ARBA00023239"/>
    </source>
</evidence>
<keyword evidence="1 3" id="KW-0210">Decarboxylase</keyword>
<dbReference type="Gene3D" id="3.40.50.1950">
    <property type="entry name" value="Flavin prenyltransferase-like"/>
    <property type="match status" value="1"/>
</dbReference>
<dbReference type="OrthoDB" id="9802554at2"/>
<keyword evidence="3 4" id="KW-0288">FMN</keyword>
<evidence type="ECO:0000259" key="6">
    <source>
        <dbReference type="Pfam" id="PF04127"/>
    </source>
</evidence>
<feature type="binding site" evidence="3">
    <location>
        <begin position="310"/>
        <end position="313"/>
    </location>
    <ligand>
        <name>CTP</name>
        <dbReference type="ChEBI" id="CHEBI:37563"/>
    </ligand>
</feature>
<keyword evidence="3 4" id="KW-0285">Flavoprotein</keyword>
<comment type="pathway">
    <text evidence="3 4">Cofactor biosynthesis; coenzyme A biosynthesis; CoA from (R)-pantothenate: step 2/5.</text>
</comment>
<dbReference type="InterPro" id="IPR036551">
    <property type="entry name" value="Flavin_trans-like"/>
</dbReference>
<sequence length="401" mass="42325">MNAQPELAGRSVVLAVTGGVAAYKAAELARLLIKDGAHVRVVMTEAAGHFVGAATFQAITGEPVWTDLWDARMPNGMAHIDLSRDASLILIAPATADCIARLVQGRADDLLTTLCLARDTGCALMVAPAMNRQMWEHPATVRNMDTLREDGALVVGPAAGEQACGEVGLGRMVEPEVLLEAVRAHFTPKRLLGQRVLITAGPTSEAIDPVRVVTNLSSGRMGYALALEAARAGACVTLVSGPTALPCPYGVERVDVRSAAEMHAQVMTRCAGSDLFIAVAAVADYRPVAPSAQKIKKSADTLSIDMVRNPDILAAVASRPDAPFCVGFAAESHDLDAYAQGKRVAKKLPLVVGNLVSDGLGSDDNQVVLYDDHGRHPLPRAAKTEVARAILEHVSRLMKEA</sequence>
<comment type="function">
    <text evidence="4">Catalyzes two steps in the biosynthesis of coenzyme A. In the first step cysteine is conjugated to 4'-phosphopantothenate to form 4-phosphopantothenoylcysteine, in the latter compound is decarboxylated to form 4'-phosphopantotheine.</text>
</comment>
<dbReference type="EC" id="6.3.2.5" evidence="3"/>
<dbReference type="NCBIfam" id="TIGR00521">
    <property type="entry name" value="coaBC_dfp"/>
    <property type="match status" value="1"/>
</dbReference>
<dbReference type="SUPFAM" id="SSF52507">
    <property type="entry name" value="Homo-oligomeric flavin-containing Cys decarboxylases, HFCD"/>
    <property type="match status" value="1"/>
</dbReference>
<evidence type="ECO:0000256" key="1">
    <source>
        <dbReference type="ARBA" id="ARBA00022793"/>
    </source>
</evidence>
<feature type="active site" description="Proton donor" evidence="3">
    <location>
        <position position="164"/>
    </location>
</feature>
<feature type="binding site" evidence="3">
    <location>
        <position position="294"/>
    </location>
    <ligand>
        <name>CTP</name>
        <dbReference type="ChEBI" id="CHEBI:37563"/>
    </ligand>
</feature>